<reference evidence="2 3" key="1">
    <citation type="submission" date="2016-11" db="EMBL/GenBank/DDBJ databases">
        <authorList>
            <person name="Jaros S."/>
            <person name="Januszkiewicz K."/>
            <person name="Wedrychowicz H."/>
        </authorList>
    </citation>
    <scope>NUCLEOTIDE SEQUENCE [LARGE SCALE GENOMIC DNA]</scope>
    <source>
        <strain evidence="2 3">DSM 46144</strain>
    </source>
</reference>
<sequence length="139" mass="14432">MTRARHRALAVAGAVLATVVIWVVGEPLLGNDLVFTQPGQDPRDLGPGEIATFASVASLLGWALMAVLERVTRHARSIWTVVALLVLAASFLPVLQIEASGGTKVVLALTHLAVGAVLVPVFWRTATAPSSQVVPAPAG</sequence>
<evidence type="ECO:0000256" key="1">
    <source>
        <dbReference type="SAM" id="Phobius"/>
    </source>
</evidence>
<keyword evidence="1" id="KW-1133">Transmembrane helix</keyword>
<keyword evidence="3" id="KW-1185">Reference proteome</keyword>
<accession>A0A1M7RHR3</accession>
<dbReference type="Proteomes" id="UP000184440">
    <property type="component" value="Unassembled WGS sequence"/>
</dbReference>
<organism evidence="2 3">
    <name type="scientific">Cryptosporangium aurantiacum</name>
    <dbReference type="NCBI Taxonomy" id="134849"/>
    <lineage>
        <taxon>Bacteria</taxon>
        <taxon>Bacillati</taxon>
        <taxon>Actinomycetota</taxon>
        <taxon>Actinomycetes</taxon>
        <taxon>Cryptosporangiales</taxon>
        <taxon>Cryptosporangiaceae</taxon>
        <taxon>Cryptosporangium</taxon>
    </lineage>
</organism>
<evidence type="ECO:0000313" key="2">
    <source>
        <dbReference type="EMBL" id="SHN45588.1"/>
    </source>
</evidence>
<gene>
    <name evidence="2" type="ORF">SAMN05443668_112126</name>
</gene>
<feature type="transmembrane region" description="Helical" evidence="1">
    <location>
        <begin position="78"/>
        <end position="99"/>
    </location>
</feature>
<protein>
    <submittedName>
        <fullName evidence="2">Uncharacterized protein</fullName>
    </submittedName>
</protein>
<name>A0A1M7RHR3_9ACTN</name>
<proteinExistence type="predicted"/>
<dbReference type="Pfam" id="PF19545">
    <property type="entry name" value="DUF6069"/>
    <property type="match status" value="1"/>
</dbReference>
<keyword evidence="1" id="KW-0812">Transmembrane</keyword>
<dbReference type="AlphaFoldDB" id="A0A1M7RHR3"/>
<dbReference type="OrthoDB" id="3482556at2"/>
<evidence type="ECO:0000313" key="3">
    <source>
        <dbReference type="Proteomes" id="UP000184440"/>
    </source>
</evidence>
<keyword evidence="1" id="KW-0472">Membrane</keyword>
<dbReference type="RefSeq" id="WP_073262292.1">
    <property type="nucleotide sequence ID" value="NZ_FRCS01000012.1"/>
</dbReference>
<feature type="transmembrane region" description="Helical" evidence="1">
    <location>
        <begin position="45"/>
        <end position="66"/>
    </location>
</feature>
<feature type="transmembrane region" description="Helical" evidence="1">
    <location>
        <begin position="7"/>
        <end position="25"/>
    </location>
</feature>
<feature type="transmembrane region" description="Helical" evidence="1">
    <location>
        <begin position="105"/>
        <end position="123"/>
    </location>
</feature>
<dbReference type="InterPro" id="IPR045713">
    <property type="entry name" value="DUF6069"/>
</dbReference>
<dbReference type="EMBL" id="FRCS01000012">
    <property type="protein sequence ID" value="SHN45588.1"/>
    <property type="molecule type" value="Genomic_DNA"/>
</dbReference>